<keyword evidence="1" id="KW-0732">Signal</keyword>
<feature type="chain" id="PRO_5038567928" description="Sporulation lipoprotein YhcN/YlaJ" evidence="1">
    <location>
        <begin position="21"/>
        <end position="137"/>
    </location>
</feature>
<dbReference type="PROSITE" id="PS51257">
    <property type="entry name" value="PROKAR_LIPOPROTEIN"/>
    <property type="match status" value="1"/>
</dbReference>
<evidence type="ECO:0008006" key="4">
    <source>
        <dbReference type="Google" id="ProtNLM"/>
    </source>
</evidence>
<dbReference type="OrthoDB" id="2867369at2"/>
<sequence>MKKIASLFLISIILAGCSNSSNIPIDPLLKLFEEEGITLSKTDPIKESIFSQSLNGVRPRAYSDGVSYYYFFAYSNEKKVSRALKQFEKKTASMDLINHHKYPMNNLLLFYIYNPNEQKDLDTTIKKVQDRYINTKK</sequence>
<name>A0A370GGC6_9BACI</name>
<evidence type="ECO:0000256" key="1">
    <source>
        <dbReference type="SAM" id="SignalP"/>
    </source>
</evidence>
<evidence type="ECO:0000313" key="2">
    <source>
        <dbReference type="EMBL" id="RDI42179.1"/>
    </source>
</evidence>
<gene>
    <name evidence="2" type="ORF">DFR59_10518</name>
</gene>
<dbReference type="AlphaFoldDB" id="A0A370GGC6"/>
<dbReference type="RefSeq" id="WP_114745579.1">
    <property type="nucleotide sequence ID" value="NZ_QQAY01000005.1"/>
</dbReference>
<proteinExistence type="predicted"/>
<dbReference type="EMBL" id="QQAY01000005">
    <property type="protein sequence ID" value="RDI42179.1"/>
    <property type="molecule type" value="Genomic_DNA"/>
</dbReference>
<accession>A0A370GGC6</accession>
<dbReference type="Proteomes" id="UP000255326">
    <property type="component" value="Unassembled WGS sequence"/>
</dbReference>
<feature type="signal peptide" evidence="1">
    <location>
        <begin position="1"/>
        <end position="20"/>
    </location>
</feature>
<reference evidence="2 3" key="1">
    <citation type="submission" date="2018-07" db="EMBL/GenBank/DDBJ databases">
        <title>Genomic Encyclopedia of Type Strains, Phase IV (KMG-IV): sequencing the most valuable type-strain genomes for metagenomic binning, comparative biology and taxonomic classification.</title>
        <authorList>
            <person name="Goeker M."/>
        </authorList>
    </citation>
    <scope>NUCLEOTIDE SEQUENCE [LARGE SCALE GENOMIC DNA]</scope>
    <source>
        <strain evidence="2 3">DSM 25281</strain>
    </source>
</reference>
<protein>
    <recommendedName>
        <fullName evidence="4">Sporulation lipoprotein YhcN/YlaJ</fullName>
    </recommendedName>
</protein>
<comment type="caution">
    <text evidence="2">The sequence shown here is derived from an EMBL/GenBank/DDBJ whole genome shotgun (WGS) entry which is preliminary data.</text>
</comment>
<keyword evidence="3" id="KW-1185">Reference proteome</keyword>
<organism evidence="2 3">
    <name type="scientific">Falsibacillus pallidus</name>
    <dbReference type="NCBI Taxonomy" id="493781"/>
    <lineage>
        <taxon>Bacteria</taxon>
        <taxon>Bacillati</taxon>
        <taxon>Bacillota</taxon>
        <taxon>Bacilli</taxon>
        <taxon>Bacillales</taxon>
        <taxon>Bacillaceae</taxon>
        <taxon>Falsibacillus</taxon>
    </lineage>
</organism>
<evidence type="ECO:0000313" key="3">
    <source>
        <dbReference type="Proteomes" id="UP000255326"/>
    </source>
</evidence>